<feature type="transmembrane region" description="Helical" evidence="6">
    <location>
        <begin position="29"/>
        <end position="52"/>
    </location>
</feature>
<dbReference type="AlphaFoldDB" id="A0A415JFM0"/>
<dbReference type="Gene3D" id="1.10.4160.10">
    <property type="entry name" value="Hydantoin permease"/>
    <property type="match status" value="1"/>
</dbReference>
<dbReference type="Proteomes" id="UP000595038">
    <property type="component" value="Chromosome"/>
</dbReference>
<feature type="transmembrane region" description="Helical" evidence="6">
    <location>
        <begin position="416"/>
        <end position="435"/>
    </location>
</feature>
<gene>
    <name evidence="8" type="ORF">CHCC16736_4302</name>
    <name evidence="7" type="ORF">I6G80_16770</name>
</gene>
<organism evidence="8 9">
    <name type="scientific">Bacillus licheniformis</name>
    <dbReference type="NCBI Taxonomy" id="1402"/>
    <lineage>
        <taxon>Bacteria</taxon>
        <taxon>Bacillati</taxon>
        <taxon>Bacillota</taxon>
        <taxon>Bacilli</taxon>
        <taxon>Bacillales</taxon>
        <taxon>Bacillaceae</taxon>
        <taxon>Bacillus</taxon>
    </lineage>
</organism>
<dbReference type="PANTHER" id="PTHR30569">
    <property type="entry name" value="CYTOSINE TRANSPORTER CODB"/>
    <property type="match status" value="1"/>
</dbReference>
<dbReference type="EMBL" id="NILC01000026">
    <property type="protein sequence ID" value="TWL25419.1"/>
    <property type="molecule type" value="Genomic_DNA"/>
</dbReference>
<reference evidence="7 10" key="2">
    <citation type="submission" date="2020-12" db="EMBL/GenBank/DDBJ databases">
        <title>FDA dAtabase for Regulatory Grade micrObial Sequences (FDA-ARGOS): Supporting development and validation of Infectious Disease Dx tests.</title>
        <authorList>
            <person name="Nelson B."/>
            <person name="Plummer A."/>
            <person name="Tallon L."/>
            <person name="Sadzewicz L."/>
            <person name="Zhao X."/>
            <person name="Boylan J."/>
            <person name="Ott S."/>
            <person name="Bowen H."/>
            <person name="Vavikolanu K."/>
            <person name="Mehta A."/>
            <person name="Aluvathingal J."/>
            <person name="Nadendla S."/>
            <person name="Myers T."/>
            <person name="Yan Y."/>
            <person name="Sichtig H."/>
        </authorList>
    </citation>
    <scope>NUCLEOTIDE SEQUENCE [LARGE SCALE GENOMIC DNA]</scope>
    <source>
        <strain evidence="7 10">FDAARGOS_923</strain>
    </source>
</reference>
<evidence type="ECO:0000313" key="8">
    <source>
        <dbReference type="EMBL" id="TWL25419.1"/>
    </source>
</evidence>
<accession>A0A415JFM0</accession>
<name>A0A415JFM0_BACLI</name>
<evidence type="ECO:0000256" key="2">
    <source>
        <dbReference type="ARBA" id="ARBA00008974"/>
    </source>
</evidence>
<feature type="transmembrane region" description="Helical" evidence="6">
    <location>
        <begin position="241"/>
        <end position="263"/>
    </location>
</feature>
<reference evidence="8 9" key="1">
    <citation type="submission" date="2019-06" db="EMBL/GenBank/DDBJ databases">
        <title>Genome sequence analysis of &gt;100 Bacillus licheniformis strains suggests intrinsic resistance to this species.</title>
        <authorList>
            <person name="Wels M."/>
            <person name="Siezen R.J."/>
            <person name="Johansen E."/>
            <person name="Stuer-Lauridsen B."/>
            <person name="Bjerre K."/>
            <person name="Nielsen B.K.K."/>
        </authorList>
    </citation>
    <scope>NUCLEOTIDE SEQUENCE [LARGE SCALE GENOMIC DNA]</scope>
    <source>
        <strain evidence="8 9">BAC-16736</strain>
    </source>
</reference>
<dbReference type="GO" id="GO:0015209">
    <property type="term" value="F:cytosine transmembrane transporter activity"/>
    <property type="evidence" value="ECO:0007669"/>
    <property type="project" value="InterPro"/>
</dbReference>
<proteinExistence type="inferred from homology"/>
<evidence type="ECO:0000313" key="7">
    <source>
        <dbReference type="EMBL" id="QPR71474.1"/>
    </source>
</evidence>
<dbReference type="EMBL" id="CP065647">
    <property type="protein sequence ID" value="QPR71474.1"/>
    <property type="molecule type" value="Genomic_DNA"/>
</dbReference>
<dbReference type="OMA" id="TQIGWYA"/>
<evidence type="ECO:0000256" key="1">
    <source>
        <dbReference type="ARBA" id="ARBA00004141"/>
    </source>
</evidence>
<keyword evidence="5 6" id="KW-0472">Membrane</keyword>
<evidence type="ECO:0000256" key="3">
    <source>
        <dbReference type="ARBA" id="ARBA00022692"/>
    </source>
</evidence>
<evidence type="ECO:0000256" key="6">
    <source>
        <dbReference type="SAM" id="Phobius"/>
    </source>
</evidence>
<dbReference type="InterPro" id="IPR001248">
    <property type="entry name" value="Pur-cyt_permease"/>
</dbReference>
<keyword evidence="4 6" id="KW-1133">Transmembrane helix</keyword>
<dbReference type="GeneID" id="92861427"/>
<feature type="transmembrane region" description="Helical" evidence="6">
    <location>
        <begin position="168"/>
        <end position="187"/>
    </location>
</feature>
<comment type="similarity">
    <text evidence="2">Belongs to the purine-cytosine permease (2.A.39) family.</text>
</comment>
<protein>
    <submittedName>
        <fullName evidence="8">Cytosine permease</fullName>
    </submittedName>
</protein>
<keyword evidence="3 6" id="KW-0812">Transmembrane</keyword>
<feature type="transmembrane region" description="Helical" evidence="6">
    <location>
        <begin position="58"/>
        <end position="78"/>
    </location>
</feature>
<evidence type="ECO:0000256" key="5">
    <source>
        <dbReference type="ARBA" id="ARBA00023136"/>
    </source>
</evidence>
<feature type="transmembrane region" description="Helical" evidence="6">
    <location>
        <begin position="207"/>
        <end position="229"/>
    </location>
</feature>
<feature type="transmembrane region" description="Helical" evidence="6">
    <location>
        <begin position="346"/>
        <end position="367"/>
    </location>
</feature>
<feature type="transmembrane region" description="Helical" evidence="6">
    <location>
        <begin position="388"/>
        <end position="410"/>
    </location>
</feature>
<dbReference type="InterPro" id="IPR030191">
    <property type="entry name" value="CodB"/>
</dbReference>
<comment type="subcellular location">
    <subcellularLocation>
        <location evidence="1">Membrane</location>
        <topology evidence="1">Multi-pass membrane protein</topology>
    </subcellularLocation>
</comment>
<dbReference type="PANTHER" id="PTHR30569:SF0">
    <property type="entry name" value="CYTOSINE PERMEASE"/>
    <property type="match status" value="1"/>
</dbReference>
<dbReference type="Proteomes" id="UP000435910">
    <property type="component" value="Unassembled WGS sequence"/>
</dbReference>
<sequence>MENNSKKPSYTNADDFAVTSVPENKRKSIFNITITSCAWIISLSTIVTGGALIQGLNFAHAVLAAVLGMLILAVYGFFQGVMGAKYGISTTVLARLAFGRYGSSLFGIVLALTLGIGWFGWQVAFFGTTISEMFPGVWLAKPEVAIVWGGILMILTAFIGYRGLAALSFIAVPLVVIFSIWGIISAVNYSGSWHNLLTFHPTGDPLTIFAGITIVVGNAALGAVVFPDVTRYAKGAVSGGIGASVGYFLGGVFCLVAGAAMAIAANVPDIGSTPNIPAAMSKLGLGFLAFLIIVFAQWTTNDNNLYTGSLGLRNVVNIPKKALVAIMGVIGIIIALLGVQNMFVPFLTFLGLYVPPIAGVMIADHWITAPVIKKKQYQFGAGTTYSKLNVAAILSVIIGGFTASKITFGIGPINSTILAFLIYIIFTFIFTKLNLRYEIGEATEESSGF</sequence>
<feature type="transmembrane region" description="Helical" evidence="6">
    <location>
        <begin position="105"/>
        <end position="124"/>
    </location>
</feature>
<dbReference type="Pfam" id="PF02133">
    <property type="entry name" value="Transp_cyt_pur"/>
    <property type="match status" value="1"/>
</dbReference>
<evidence type="ECO:0000313" key="10">
    <source>
        <dbReference type="Proteomes" id="UP000595038"/>
    </source>
</evidence>
<feature type="transmembrane region" description="Helical" evidence="6">
    <location>
        <begin position="144"/>
        <end position="161"/>
    </location>
</feature>
<feature type="transmembrane region" description="Helical" evidence="6">
    <location>
        <begin position="283"/>
        <end position="301"/>
    </location>
</feature>
<evidence type="ECO:0000256" key="4">
    <source>
        <dbReference type="ARBA" id="ARBA00022989"/>
    </source>
</evidence>
<dbReference type="CDD" id="cd11484">
    <property type="entry name" value="SLC-NCS1sbd_CobB-like"/>
    <property type="match status" value="1"/>
</dbReference>
<evidence type="ECO:0000313" key="9">
    <source>
        <dbReference type="Proteomes" id="UP000435910"/>
    </source>
</evidence>
<dbReference type="RefSeq" id="WP_011198001.1">
    <property type="nucleotide sequence ID" value="NZ_BEXU01000008.1"/>
</dbReference>
<feature type="transmembrane region" description="Helical" evidence="6">
    <location>
        <begin position="322"/>
        <end position="340"/>
    </location>
</feature>
<dbReference type="GO" id="GO:0005886">
    <property type="term" value="C:plasma membrane"/>
    <property type="evidence" value="ECO:0007669"/>
    <property type="project" value="TreeGrafter"/>
</dbReference>